<dbReference type="OrthoDB" id="2250022at2759"/>
<feature type="region of interest" description="Disordered" evidence="1">
    <location>
        <begin position="1"/>
        <end position="32"/>
    </location>
</feature>
<dbReference type="Proteomes" id="UP000007129">
    <property type="component" value="Unassembled WGS sequence"/>
</dbReference>
<evidence type="ECO:0000256" key="1">
    <source>
        <dbReference type="SAM" id="MobiDB-lite"/>
    </source>
</evidence>
<evidence type="ECO:0000313" key="2">
    <source>
        <dbReference type="EMBL" id="EKG18862.1"/>
    </source>
</evidence>
<dbReference type="InParanoid" id="K2S1K1"/>
<name>K2S1K1_MACPH</name>
<accession>K2S1K1</accession>
<dbReference type="EMBL" id="AHHD01000170">
    <property type="protein sequence ID" value="EKG18862.1"/>
    <property type="molecule type" value="Genomic_DNA"/>
</dbReference>
<dbReference type="AlphaFoldDB" id="K2S1K1"/>
<feature type="compositionally biased region" description="Polar residues" evidence="1">
    <location>
        <begin position="7"/>
        <end position="21"/>
    </location>
</feature>
<dbReference type="HOGENOM" id="CLU_1704560_0_0_1"/>
<reference evidence="2 3" key="1">
    <citation type="journal article" date="2012" name="BMC Genomics">
        <title>Tools to kill: Genome of one of the most destructive plant pathogenic fungi Macrophomina phaseolina.</title>
        <authorList>
            <person name="Islam M.S."/>
            <person name="Haque M.S."/>
            <person name="Islam M.M."/>
            <person name="Emdad E.M."/>
            <person name="Halim A."/>
            <person name="Hossen Q.M.M."/>
            <person name="Hossain M.Z."/>
            <person name="Ahmed B."/>
            <person name="Rahim S."/>
            <person name="Rahman M.S."/>
            <person name="Alam M.M."/>
            <person name="Hou S."/>
            <person name="Wan X."/>
            <person name="Saito J.A."/>
            <person name="Alam M."/>
        </authorList>
    </citation>
    <scope>NUCLEOTIDE SEQUENCE [LARGE SCALE GENOMIC DNA]</scope>
    <source>
        <strain evidence="2 3">MS6</strain>
    </source>
</reference>
<protein>
    <recommendedName>
        <fullName evidence="4">Major facilitator superfamily domain general substrate transporter</fullName>
    </recommendedName>
</protein>
<evidence type="ECO:0008006" key="4">
    <source>
        <dbReference type="Google" id="ProtNLM"/>
    </source>
</evidence>
<sequence>MGAQWLESGQNINRYPRNSQRPWVADPPHDTGPLWRSSAADVSGINTESSSCTLSARCCGQPPFVPLFKNICFVAKPTSPPDMTEKKKAMADPLDAKQHVEHLNEEKGELFNEKEDQFGAVAKTDPAEIALVRKLDWRIMPTLWAMYFLNYVSF</sequence>
<evidence type="ECO:0000313" key="3">
    <source>
        <dbReference type="Proteomes" id="UP000007129"/>
    </source>
</evidence>
<organism evidence="2 3">
    <name type="scientific">Macrophomina phaseolina (strain MS6)</name>
    <name type="common">Charcoal rot fungus</name>
    <dbReference type="NCBI Taxonomy" id="1126212"/>
    <lineage>
        <taxon>Eukaryota</taxon>
        <taxon>Fungi</taxon>
        <taxon>Dikarya</taxon>
        <taxon>Ascomycota</taxon>
        <taxon>Pezizomycotina</taxon>
        <taxon>Dothideomycetes</taxon>
        <taxon>Dothideomycetes incertae sedis</taxon>
        <taxon>Botryosphaeriales</taxon>
        <taxon>Botryosphaeriaceae</taxon>
        <taxon>Macrophomina</taxon>
    </lineage>
</organism>
<dbReference type="VEuPathDB" id="FungiDB:MPH_03878"/>
<gene>
    <name evidence="2" type="ORF">MPH_03878</name>
</gene>
<comment type="caution">
    <text evidence="2">The sequence shown here is derived from an EMBL/GenBank/DDBJ whole genome shotgun (WGS) entry which is preliminary data.</text>
</comment>
<proteinExistence type="predicted"/>